<dbReference type="InterPro" id="IPR043724">
    <property type="entry name" value="DUF5666"/>
</dbReference>
<name>A0A7X6L321_9NOCA</name>
<reference evidence="4 5" key="1">
    <citation type="submission" date="2020-04" db="EMBL/GenBank/DDBJ databases">
        <title>MicrobeNet Type strains.</title>
        <authorList>
            <person name="Nicholson A.C."/>
        </authorList>
    </citation>
    <scope>NUCLEOTIDE SEQUENCE [LARGE SCALE GENOMIC DNA]</scope>
    <source>
        <strain evidence="4 5">DSM 44956</strain>
    </source>
</reference>
<comment type="caution">
    <text evidence="4">The sequence shown here is derived from an EMBL/GenBank/DDBJ whole genome shotgun (WGS) entry which is preliminary data.</text>
</comment>
<dbReference type="RefSeq" id="WP_062975184.1">
    <property type="nucleotide sequence ID" value="NZ_JAAXOS010000005.1"/>
</dbReference>
<dbReference type="Proteomes" id="UP000540698">
    <property type="component" value="Unassembled WGS sequence"/>
</dbReference>
<feature type="domain" description="DUF5666" evidence="3">
    <location>
        <begin position="96"/>
        <end position="161"/>
    </location>
</feature>
<keyword evidence="2" id="KW-1133">Transmembrane helix</keyword>
<evidence type="ECO:0000256" key="1">
    <source>
        <dbReference type="SAM" id="MobiDB-lite"/>
    </source>
</evidence>
<feature type="transmembrane region" description="Helical" evidence="2">
    <location>
        <begin position="21"/>
        <end position="45"/>
    </location>
</feature>
<dbReference type="EMBL" id="JAAXOS010000005">
    <property type="protein sequence ID" value="NKY26822.1"/>
    <property type="molecule type" value="Genomic_DNA"/>
</dbReference>
<feature type="compositionally biased region" description="Low complexity" evidence="1">
    <location>
        <begin position="49"/>
        <end position="78"/>
    </location>
</feature>
<evidence type="ECO:0000259" key="3">
    <source>
        <dbReference type="Pfam" id="PF18914"/>
    </source>
</evidence>
<evidence type="ECO:0000256" key="2">
    <source>
        <dbReference type="SAM" id="Phobius"/>
    </source>
</evidence>
<keyword evidence="2" id="KW-0472">Membrane</keyword>
<proteinExistence type="predicted"/>
<sequence length="171" mass="17545">MGMPPLPRRNRDDEPHRLHNTGAAAFVGLCIGMVILVVSGCLFVGGPTETASTTTTTARTSAPSTSPPSSTVRATTPSVPAPAPPTGRSGIGITFGKVTANDGTTMVVRNAFTSNSVKVRTDTGTKVQVLLAKRATEIRVGALVAVYGRQYADGVIVADVITGISIGTLPK</sequence>
<keyword evidence="2" id="KW-0812">Transmembrane</keyword>
<gene>
    <name evidence="4" type="ORF">HGB38_11385</name>
</gene>
<accession>A0A7X6L321</accession>
<keyword evidence="5" id="KW-1185">Reference proteome</keyword>
<dbReference type="AlphaFoldDB" id="A0A7X6L321"/>
<evidence type="ECO:0000313" key="5">
    <source>
        <dbReference type="Proteomes" id="UP000540698"/>
    </source>
</evidence>
<evidence type="ECO:0000313" key="4">
    <source>
        <dbReference type="EMBL" id="NKY26822.1"/>
    </source>
</evidence>
<feature type="region of interest" description="Disordered" evidence="1">
    <location>
        <begin position="49"/>
        <end position="90"/>
    </location>
</feature>
<protein>
    <recommendedName>
        <fullName evidence="3">DUF5666 domain-containing protein</fullName>
    </recommendedName>
</protein>
<dbReference type="Pfam" id="PF18914">
    <property type="entry name" value="DUF5666"/>
    <property type="match status" value="1"/>
</dbReference>
<organism evidence="4 5">
    <name type="scientific">Nocardia gamkensis</name>
    <dbReference type="NCBI Taxonomy" id="352869"/>
    <lineage>
        <taxon>Bacteria</taxon>
        <taxon>Bacillati</taxon>
        <taxon>Actinomycetota</taxon>
        <taxon>Actinomycetes</taxon>
        <taxon>Mycobacteriales</taxon>
        <taxon>Nocardiaceae</taxon>
        <taxon>Nocardia</taxon>
    </lineage>
</organism>